<gene>
    <name evidence="2" type="ORF">FB471_6795</name>
</gene>
<dbReference type="OrthoDB" id="3696204at2"/>
<organism evidence="2 3">
    <name type="scientific">Amycolatopsis cihanbeyliensis</name>
    <dbReference type="NCBI Taxonomy" id="1128664"/>
    <lineage>
        <taxon>Bacteria</taxon>
        <taxon>Bacillati</taxon>
        <taxon>Actinomycetota</taxon>
        <taxon>Actinomycetes</taxon>
        <taxon>Pseudonocardiales</taxon>
        <taxon>Pseudonocardiaceae</taxon>
        <taxon>Amycolatopsis</taxon>
    </lineage>
</organism>
<accession>A0A542CUY8</accession>
<evidence type="ECO:0000256" key="1">
    <source>
        <dbReference type="SAM" id="MobiDB-lite"/>
    </source>
</evidence>
<feature type="region of interest" description="Disordered" evidence="1">
    <location>
        <begin position="53"/>
        <end position="72"/>
    </location>
</feature>
<keyword evidence="3" id="KW-1185">Reference proteome</keyword>
<sequence length="72" mass="7627">MTEPEQDPPEDDPHELRILCNTCRGDGFIPDPKAAVIGGTALTLNPGRPCPACSPDGKEQGHGRTIGFYPPA</sequence>
<name>A0A542CUY8_AMYCI</name>
<proteinExistence type="predicted"/>
<reference evidence="2 3" key="1">
    <citation type="submission" date="2019-06" db="EMBL/GenBank/DDBJ databases">
        <title>Sequencing the genomes of 1000 actinobacteria strains.</title>
        <authorList>
            <person name="Klenk H.-P."/>
        </authorList>
    </citation>
    <scope>NUCLEOTIDE SEQUENCE [LARGE SCALE GENOMIC DNA]</scope>
    <source>
        <strain evidence="2 3">DSM 45679</strain>
    </source>
</reference>
<comment type="caution">
    <text evidence="2">The sequence shown here is derived from an EMBL/GenBank/DDBJ whole genome shotgun (WGS) entry which is preliminary data.</text>
</comment>
<dbReference type="RefSeq" id="WP_142003833.1">
    <property type="nucleotide sequence ID" value="NZ_VFML01000002.1"/>
</dbReference>
<dbReference type="EMBL" id="VFML01000002">
    <property type="protein sequence ID" value="TQI94626.1"/>
    <property type="molecule type" value="Genomic_DNA"/>
</dbReference>
<dbReference type="AlphaFoldDB" id="A0A542CUY8"/>
<dbReference type="Proteomes" id="UP000320876">
    <property type="component" value="Unassembled WGS sequence"/>
</dbReference>
<evidence type="ECO:0000313" key="2">
    <source>
        <dbReference type="EMBL" id="TQI94626.1"/>
    </source>
</evidence>
<evidence type="ECO:0000313" key="3">
    <source>
        <dbReference type="Proteomes" id="UP000320876"/>
    </source>
</evidence>
<protein>
    <submittedName>
        <fullName evidence="2">Uncharacterized protein</fullName>
    </submittedName>
</protein>